<keyword evidence="8" id="KW-1133">Transmembrane helix</keyword>
<protein>
    <submittedName>
        <fullName evidence="11">Putative methyl-accepting chemotaxis sensory transducer</fullName>
    </submittedName>
</protein>
<dbReference type="PANTHER" id="PTHR32089">
    <property type="entry name" value="METHYL-ACCEPTING CHEMOTAXIS PROTEIN MCPB"/>
    <property type="match status" value="1"/>
</dbReference>
<feature type="coiled-coil region" evidence="7">
    <location>
        <begin position="78"/>
        <end position="105"/>
    </location>
</feature>
<organism evidence="11">
    <name type="scientific">Magnetococcus massalia (strain MO-1)</name>
    <dbReference type="NCBI Taxonomy" id="451514"/>
    <lineage>
        <taxon>Bacteria</taxon>
        <taxon>Pseudomonadati</taxon>
        <taxon>Pseudomonadota</taxon>
        <taxon>Magnetococcia</taxon>
        <taxon>Magnetococcales</taxon>
        <taxon>Magnetococcaceae</taxon>
        <taxon>Magnetococcus</taxon>
    </lineage>
</organism>
<dbReference type="Pfam" id="PF00672">
    <property type="entry name" value="HAMP"/>
    <property type="match status" value="1"/>
</dbReference>
<accession>A0A1S7LKK8</accession>
<dbReference type="Pfam" id="PF00015">
    <property type="entry name" value="MCPsignal"/>
    <property type="match status" value="1"/>
</dbReference>
<dbReference type="PROSITE" id="PS50885">
    <property type="entry name" value="HAMP"/>
    <property type="match status" value="1"/>
</dbReference>
<evidence type="ECO:0000256" key="1">
    <source>
        <dbReference type="ARBA" id="ARBA00010587"/>
    </source>
</evidence>
<proteinExistence type="inferred from homology"/>
<evidence type="ECO:0000256" key="2">
    <source>
        <dbReference type="ARBA" id="ARBA00022723"/>
    </source>
</evidence>
<dbReference type="SMART" id="SM00283">
    <property type="entry name" value="MA"/>
    <property type="match status" value="1"/>
</dbReference>
<dbReference type="PROSITE" id="PS50111">
    <property type="entry name" value="CHEMOTAXIS_TRANSDUC_2"/>
    <property type="match status" value="1"/>
</dbReference>
<evidence type="ECO:0000256" key="3">
    <source>
        <dbReference type="ARBA" id="ARBA00023004"/>
    </source>
</evidence>
<dbReference type="PANTHER" id="PTHR32089:SF112">
    <property type="entry name" value="LYSOZYME-LIKE PROTEIN-RELATED"/>
    <property type="match status" value="1"/>
</dbReference>
<evidence type="ECO:0000256" key="7">
    <source>
        <dbReference type="SAM" id="Coils"/>
    </source>
</evidence>
<keyword evidence="7" id="KW-0175">Coiled coil</keyword>
<dbReference type="EMBL" id="LO017727">
    <property type="protein sequence ID" value="CRH07158.1"/>
    <property type="molecule type" value="Genomic_DNA"/>
</dbReference>
<comment type="similarity">
    <text evidence="1">Belongs to the hemerythrin family.</text>
</comment>
<dbReference type="GO" id="GO:0046872">
    <property type="term" value="F:metal ion binding"/>
    <property type="evidence" value="ECO:0007669"/>
    <property type="project" value="UniProtKB-KW"/>
</dbReference>
<dbReference type="GO" id="GO:0007165">
    <property type="term" value="P:signal transduction"/>
    <property type="evidence" value="ECO:0007669"/>
    <property type="project" value="UniProtKB-KW"/>
</dbReference>
<sequence length="1057" mass="118664">MKKTLVYKLIYGFSLMLLLILVQGSLNFSRLSEISEIDRQLSEQRVPAALHSYSLQYAMTQTQSALRGWVAAGIEGQKQERQRAWEQVERELAALKKQFANSEIAAFMNRLGEIDHQLKRFRALQDRIEQSAHTPSDRPIEKLYNQKLAPIFKAGGKDLSRQVIRESRRHAGSTDAIKLKGSKQLLRTFSDLRGSWEASKNLIQSYLRSGDMMFVRGFEKHRKRMRGHLAVLQRAELDNKQHKRLVSFTKQHRQMLIFAEQVLAIKPDTQQWEQSAWLLKHQEQPLGIKLGALVQAFVDHVQKVMLHELDKSEQMVMQGKQITLWAMVALFAVGALFTLIIAQRISRPTKLIDDALRHLAKGELTHRIELSGNRDEMDRISENINDVAESWQLLMHEMALHAGNINSISGEMVKIRELICSDTAETDRTVQVISGENDKLDQEISNVNGFVQQMQQNITRISEASQSLSRGVEEIATLANHSSTGMDQMVSSAEGISSSISMVNENMVQVDSSVNNVAESVRTMSHSFSDVTGRCQMASEESSTAEQNASRSREIMEDLARSANEIGKTVDVINSIAEQTNMLALNAAIEAAGAGEAGKGFAVVANEVKELASQTSDATQMISEKISEIQNRTQLAGKAVDDIAGGISRIRQSNEEILHSVSAQTTNVEEITVEMGSVESAARDVRESMETLHHTSVEMTETSREAATSSHNIAQLADQGADSARQVAASSSESLEHAAQIQSAVGITLDSSEIVQKHMEETGHTVEMMGGSARHFERLSESLQGMSNAMFVTQLEQDSGNPPFDVRDMKDYFISLQGKLEQVAHGRLQMRKDELIVGDDCLACQWFAGEGKQQFSQLSEFAPAEEQFGKLIKQAEEVLVLAEQGRKKPMEEAVLNYHRMRNHFFHLMDHLYMACRGSSNEIHDFFPWDDSLSVGVQQLDEEHKVLVEIINKLHRNLKMGESDTALGEILKELTSFTATHFEHEEALMAKHNYPGLAGQKEQHKRMVAKFGLLLQRFEEGEFTVAMDVMSFARNWLTQHILGTDMEYKSYFNERGVY</sequence>
<evidence type="ECO:0000256" key="6">
    <source>
        <dbReference type="PROSITE-ProRule" id="PRU00284"/>
    </source>
</evidence>
<evidence type="ECO:0000256" key="4">
    <source>
        <dbReference type="ARBA" id="ARBA00023224"/>
    </source>
</evidence>
<evidence type="ECO:0000256" key="5">
    <source>
        <dbReference type="ARBA" id="ARBA00029447"/>
    </source>
</evidence>
<keyword evidence="2" id="KW-0479">Metal-binding</keyword>
<dbReference type="CDD" id="cd06225">
    <property type="entry name" value="HAMP"/>
    <property type="match status" value="1"/>
</dbReference>
<dbReference type="SUPFAM" id="SSF58104">
    <property type="entry name" value="Methyl-accepting chemotaxis protein (MCP) signaling domain"/>
    <property type="match status" value="1"/>
</dbReference>
<dbReference type="Pfam" id="PF01814">
    <property type="entry name" value="Hemerythrin"/>
    <property type="match status" value="1"/>
</dbReference>
<dbReference type="Gene3D" id="6.10.340.10">
    <property type="match status" value="1"/>
</dbReference>
<dbReference type="Gene3D" id="1.10.287.950">
    <property type="entry name" value="Methyl-accepting chemotaxis protein"/>
    <property type="match status" value="1"/>
</dbReference>
<evidence type="ECO:0000256" key="8">
    <source>
        <dbReference type="SAM" id="Phobius"/>
    </source>
</evidence>
<dbReference type="InterPro" id="IPR035938">
    <property type="entry name" value="Hemerythrin-like_sf"/>
</dbReference>
<keyword evidence="8" id="KW-0472">Membrane</keyword>
<feature type="domain" description="HAMP" evidence="10">
    <location>
        <begin position="343"/>
        <end position="396"/>
    </location>
</feature>
<evidence type="ECO:0000313" key="11">
    <source>
        <dbReference type="EMBL" id="CRH07158.1"/>
    </source>
</evidence>
<dbReference type="Gene3D" id="1.20.120.50">
    <property type="entry name" value="Hemerythrin-like"/>
    <property type="match status" value="1"/>
</dbReference>
<evidence type="ECO:0000259" key="9">
    <source>
        <dbReference type="PROSITE" id="PS50111"/>
    </source>
</evidence>
<evidence type="ECO:0000259" key="10">
    <source>
        <dbReference type="PROSITE" id="PS50885"/>
    </source>
</evidence>
<dbReference type="InterPro" id="IPR004089">
    <property type="entry name" value="MCPsignal_dom"/>
</dbReference>
<dbReference type="InterPro" id="IPR012312">
    <property type="entry name" value="Hemerythrin-like"/>
</dbReference>
<reference evidence="11" key="1">
    <citation type="submission" date="2015-04" db="EMBL/GenBank/DDBJ databases">
        <authorList>
            <person name="Syromyatnikov M.Y."/>
            <person name="Popov V.N."/>
        </authorList>
    </citation>
    <scope>NUCLEOTIDE SEQUENCE</scope>
    <source>
        <strain evidence="11">MO-1</strain>
    </source>
</reference>
<name>A0A1S7LKK8_MAGMO</name>
<dbReference type="SMART" id="SM00304">
    <property type="entry name" value="HAMP"/>
    <property type="match status" value="1"/>
</dbReference>
<dbReference type="SUPFAM" id="SSF47188">
    <property type="entry name" value="Hemerythrin-like"/>
    <property type="match status" value="1"/>
</dbReference>
<dbReference type="NCBIfam" id="TIGR02481">
    <property type="entry name" value="hemeryth_dom"/>
    <property type="match status" value="1"/>
</dbReference>
<feature type="transmembrane region" description="Helical" evidence="8">
    <location>
        <begin position="322"/>
        <end position="342"/>
    </location>
</feature>
<keyword evidence="3" id="KW-0408">Iron</keyword>
<keyword evidence="8" id="KW-0812">Transmembrane</keyword>
<keyword evidence="4 6" id="KW-0807">Transducer</keyword>
<dbReference type="InterPro" id="IPR012827">
    <property type="entry name" value="Hemerythrin_metal-bd"/>
</dbReference>
<gene>
    <name evidence="11" type="ORF">MAGMO_3012</name>
</gene>
<dbReference type="CDD" id="cd12107">
    <property type="entry name" value="Hemerythrin"/>
    <property type="match status" value="1"/>
</dbReference>
<dbReference type="AlphaFoldDB" id="A0A1S7LKK8"/>
<comment type="similarity">
    <text evidence="5">Belongs to the methyl-accepting chemotaxis (MCP) protein family.</text>
</comment>
<feature type="domain" description="Methyl-accepting transducer" evidence="9">
    <location>
        <begin position="457"/>
        <end position="714"/>
    </location>
</feature>
<dbReference type="NCBIfam" id="NF033749">
    <property type="entry name" value="bact_hemeryth"/>
    <property type="match status" value="1"/>
</dbReference>
<dbReference type="GO" id="GO:0016020">
    <property type="term" value="C:membrane"/>
    <property type="evidence" value="ECO:0007669"/>
    <property type="project" value="InterPro"/>
</dbReference>
<dbReference type="InterPro" id="IPR003660">
    <property type="entry name" value="HAMP_dom"/>
</dbReference>